<gene>
    <name evidence="8" type="ORF">HNQ77_003814</name>
</gene>
<dbReference type="Pfam" id="PF25183">
    <property type="entry name" value="OMP_b-brl_4"/>
    <property type="match status" value="1"/>
</dbReference>
<keyword evidence="9" id="KW-1185">Reference proteome</keyword>
<evidence type="ECO:0000256" key="3">
    <source>
        <dbReference type="ARBA" id="ARBA00022452"/>
    </source>
</evidence>
<dbReference type="GO" id="GO:0015344">
    <property type="term" value="F:siderophore uptake transmembrane transporter activity"/>
    <property type="evidence" value="ECO:0007669"/>
    <property type="project" value="TreeGrafter"/>
</dbReference>
<dbReference type="InterPro" id="IPR039426">
    <property type="entry name" value="TonB-dep_rcpt-like"/>
</dbReference>
<protein>
    <recommendedName>
        <fullName evidence="7">TonB-dependent transporter Oar-like beta-barrel domain-containing protein</fullName>
    </recommendedName>
</protein>
<dbReference type="SUPFAM" id="SSF49464">
    <property type="entry name" value="Carboxypeptidase regulatory domain-like"/>
    <property type="match status" value="1"/>
</dbReference>
<dbReference type="EMBL" id="JACHEK010000008">
    <property type="protein sequence ID" value="MBB6145844.1"/>
    <property type="molecule type" value="Genomic_DNA"/>
</dbReference>
<dbReference type="SUPFAM" id="SSF56935">
    <property type="entry name" value="Porins"/>
    <property type="match status" value="1"/>
</dbReference>
<feature type="domain" description="TonB-dependent transporter Oar-like beta-barrel" evidence="7">
    <location>
        <begin position="204"/>
        <end position="1120"/>
    </location>
</feature>
<dbReference type="Gene3D" id="2.60.40.1120">
    <property type="entry name" value="Carboxypeptidase-like, regulatory domain"/>
    <property type="match status" value="1"/>
</dbReference>
<dbReference type="Proteomes" id="UP000538666">
    <property type="component" value="Unassembled WGS sequence"/>
</dbReference>
<evidence type="ECO:0000256" key="6">
    <source>
        <dbReference type="ARBA" id="ARBA00023237"/>
    </source>
</evidence>
<evidence type="ECO:0000256" key="2">
    <source>
        <dbReference type="ARBA" id="ARBA00022448"/>
    </source>
</evidence>
<evidence type="ECO:0000256" key="4">
    <source>
        <dbReference type="ARBA" id="ARBA00022692"/>
    </source>
</evidence>
<dbReference type="InterPro" id="IPR057601">
    <property type="entry name" value="Oar-like_b-barrel"/>
</dbReference>
<evidence type="ECO:0000256" key="1">
    <source>
        <dbReference type="ARBA" id="ARBA00004571"/>
    </source>
</evidence>
<reference evidence="8 9" key="1">
    <citation type="submission" date="2020-08" db="EMBL/GenBank/DDBJ databases">
        <title>Genomic Encyclopedia of Type Strains, Phase IV (KMG-IV): sequencing the most valuable type-strain genomes for metagenomic binning, comparative biology and taxonomic classification.</title>
        <authorList>
            <person name="Goeker M."/>
        </authorList>
    </citation>
    <scope>NUCLEOTIDE SEQUENCE [LARGE SCALE GENOMIC DNA]</scope>
    <source>
        <strain evidence="8 9">DSM 103733</strain>
    </source>
</reference>
<keyword evidence="5" id="KW-0472">Membrane</keyword>
<organism evidence="8 9">
    <name type="scientific">Silvibacterium bohemicum</name>
    <dbReference type="NCBI Taxonomy" id="1577686"/>
    <lineage>
        <taxon>Bacteria</taxon>
        <taxon>Pseudomonadati</taxon>
        <taxon>Acidobacteriota</taxon>
        <taxon>Terriglobia</taxon>
        <taxon>Terriglobales</taxon>
        <taxon>Acidobacteriaceae</taxon>
        <taxon>Silvibacterium</taxon>
    </lineage>
</organism>
<keyword evidence="4" id="KW-0812">Transmembrane</keyword>
<proteinExistence type="predicted"/>
<accession>A0A841K6E7</accession>
<evidence type="ECO:0000256" key="5">
    <source>
        <dbReference type="ARBA" id="ARBA00023136"/>
    </source>
</evidence>
<dbReference type="GO" id="GO:0009279">
    <property type="term" value="C:cell outer membrane"/>
    <property type="evidence" value="ECO:0007669"/>
    <property type="project" value="UniProtKB-SubCell"/>
</dbReference>
<name>A0A841K6E7_9BACT</name>
<sequence>MLDRSGAVIAKATITITNVQTNETKTTQSDNEGRYILNFVQPAVYTVTATASGFGTEKQDNVVVEVSVGRPVDFTLGVAQLSQKIEVTSTTPPLETSTSAVDTVVTSQQITDLPLNGRNPTSLEVLVPGVSTVGGASTPHIAGSRNANNEEQIDGMTNILPENNVGNNSTAYTPIVDSVEEFNVQTSTLPAQYGRFSGGVISLVTRSGTNQFHGTLFDFTQTNALYAKNYFSSGPVPDSHLYQFGGTVGGPITIPHVYSGRGRSFFFFAFEDSKQSSNSTETDTVPTAAERTGDFSALNTIIYDPNTATVGPDGNYVRNPFPGNVIPVYRQSKVAQAAIQYYPLPNTGGSNAQVNNYVVTGPVTNNYYHFDLRLDHDFGPKWHSFVRFSHINNPNVPFADYTGKSLPASQGYGGPSTSTAYSASFDNAITLSPSLVMDLRAGFSRSAVVRTAFGGTFDLTSLGLPSPYVSTVSAENAIFPNFGLGNGYASLGSAGYVPLLENPSAVDFDPSVVKVLGGHSVTMGGEYRKLFLNFHQFGYPSGQFSTIDNTWTQKVVNNSDGSGNAIATMLLGLADGGQVTSDTSLATASTYDALFIQDDYQARKNLTFNVGLRWDVEVPRTERHNKLDYWDPTLPSPIAAAVSSSACLYCGDLKGQMVFVGTAASKYGRHQAATQWKDFAPRLGFAWSADDKTVVRGGYGIVYQASALQAAGTTGGAGTDGFTSTTGLNFTLNNQQSVYTAFDNPTPTGFNLPQGVNGGAGTFLGEGISDTYFDNVRNPYTIQGNLNIQRSLPLQTVVEVGYIYNRGNFLINGDPGVPYSQVNPSYLSLGQQLLNSVPNPFYGVITTPGSPLAASTVPYDYLLRPFPQYNGVQSYRKPDSGSHYNAITVKVDKRMSHGLSVLVSFTGSKLMDNAASVVSYLGPTSQTYANQYNPKAEFGISSQDISRLFSSGYIYALPFGRGKQFLGHTNGIVNEFVSGWQTNGIVQWDTGTPVVLSAANNQTGLLGLGQRPTEAAGDPNLSHPTLAKWFNTAIFSQPTPFTIGNAPRALPNVRVPGYVDADMSLFKNNFIGPDERYNVQLRVEAFNALNHPVFNGPDAGVNDANFGLINSQSNSPRQLQLAVKFVY</sequence>
<comment type="subcellular location">
    <subcellularLocation>
        <location evidence="1">Cell outer membrane</location>
        <topology evidence="1">Multi-pass membrane protein</topology>
    </subcellularLocation>
</comment>
<keyword evidence="2" id="KW-0813">Transport</keyword>
<dbReference type="InterPro" id="IPR008969">
    <property type="entry name" value="CarboxyPept-like_regulatory"/>
</dbReference>
<dbReference type="GO" id="GO:0044718">
    <property type="term" value="P:siderophore transmembrane transport"/>
    <property type="evidence" value="ECO:0007669"/>
    <property type="project" value="TreeGrafter"/>
</dbReference>
<evidence type="ECO:0000313" key="9">
    <source>
        <dbReference type="Proteomes" id="UP000538666"/>
    </source>
</evidence>
<comment type="caution">
    <text evidence="8">The sequence shown here is derived from an EMBL/GenBank/DDBJ whole genome shotgun (WGS) entry which is preliminary data.</text>
</comment>
<dbReference type="PANTHER" id="PTHR30069">
    <property type="entry name" value="TONB-DEPENDENT OUTER MEMBRANE RECEPTOR"/>
    <property type="match status" value="1"/>
</dbReference>
<dbReference type="InterPro" id="IPR036942">
    <property type="entry name" value="Beta-barrel_TonB_sf"/>
</dbReference>
<evidence type="ECO:0000313" key="8">
    <source>
        <dbReference type="EMBL" id="MBB6145844.1"/>
    </source>
</evidence>
<keyword evidence="6" id="KW-0998">Cell outer membrane</keyword>
<dbReference type="AlphaFoldDB" id="A0A841K6E7"/>
<dbReference type="Pfam" id="PF13620">
    <property type="entry name" value="CarboxypepD_reg"/>
    <property type="match status" value="1"/>
</dbReference>
<keyword evidence="3" id="KW-1134">Transmembrane beta strand</keyword>
<dbReference type="PANTHER" id="PTHR30069:SF46">
    <property type="entry name" value="OAR PROTEIN"/>
    <property type="match status" value="1"/>
</dbReference>
<dbReference type="Gene3D" id="2.40.170.20">
    <property type="entry name" value="TonB-dependent receptor, beta-barrel domain"/>
    <property type="match status" value="1"/>
</dbReference>
<evidence type="ECO:0000259" key="7">
    <source>
        <dbReference type="Pfam" id="PF25183"/>
    </source>
</evidence>